<dbReference type="RefSeq" id="WP_151756822.1">
    <property type="nucleotide sequence ID" value="NZ_BKZW01000001.1"/>
</dbReference>
<feature type="domain" description="Activator of Hsp90 ATPase homologue 1/2-like C-terminal" evidence="2">
    <location>
        <begin position="11"/>
        <end position="93"/>
    </location>
</feature>
<dbReference type="SUPFAM" id="SSF55961">
    <property type="entry name" value="Bet v1-like"/>
    <property type="match status" value="1"/>
</dbReference>
<proteinExistence type="inferred from homology"/>
<accession>A0A5J4KMM6</accession>
<name>A0A5J4KMM6_9CHLR</name>
<dbReference type="CDD" id="cd07814">
    <property type="entry name" value="SRPBCC_CalC_Aha1-like"/>
    <property type="match status" value="1"/>
</dbReference>
<evidence type="ECO:0000256" key="1">
    <source>
        <dbReference type="ARBA" id="ARBA00006817"/>
    </source>
</evidence>
<dbReference type="InterPro" id="IPR023393">
    <property type="entry name" value="START-like_dom_sf"/>
</dbReference>
<dbReference type="InterPro" id="IPR013538">
    <property type="entry name" value="ASHA1/2-like_C"/>
</dbReference>
<evidence type="ECO:0000313" key="3">
    <source>
        <dbReference type="EMBL" id="GER88993.1"/>
    </source>
</evidence>
<evidence type="ECO:0000259" key="2">
    <source>
        <dbReference type="Pfam" id="PF08327"/>
    </source>
</evidence>
<keyword evidence="4" id="KW-1185">Reference proteome</keyword>
<comment type="caution">
    <text evidence="3">The sequence shown here is derived from an EMBL/GenBank/DDBJ whole genome shotgun (WGS) entry which is preliminary data.</text>
</comment>
<sequence length="102" mass="11576">MINSLTEVRFENGGVFQMEITDLEVGKKVHWRVRLSPHDWEGSTITWALTPISNGTRLLFGQHDLFVGSTGYSVVETCSGWEYFLPSLKSYLETGKGIPYVY</sequence>
<dbReference type="Proteomes" id="UP000326912">
    <property type="component" value="Unassembled WGS sequence"/>
</dbReference>
<gene>
    <name evidence="3" type="ORF">KDW_31550</name>
</gene>
<evidence type="ECO:0000313" key="4">
    <source>
        <dbReference type="Proteomes" id="UP000326912"/>
    </source>
</evidence>
<dbReference type="EMBL" id="BKZW01000001">
    <property type="protein sequence ID" value="GER88993.1"/>
    <property type="molecule type" value="Genomic_DNA"/>
</dbReference>
<dbReference type="AlphaFoldDB" id="A0A5J4KMM6"/>
<protein>
    <recommendedName>
        <fullName evidence="2">Activator of Hsp90 ATPase homologue 1/2-like C-terminal domain-containing protein</fullName>
    </recommendedName>
</protein>
<reference evidence="3 4" key="1">
    <citation type="submission" date="2019-10" db="EMBL/GenBank/DDBJ databases">
        <title>Dictyobacter vulcani sp. nov., within the class Ktedonobacteria, isolated from soil of volcanic Mt. Zao.</title>
        <authorList>
            <person name="Zheng Y."/>
            <person name="Wang C.M."/>
            <person name="Sakai Y."/>
            <person name="Abe K."/>
            <person name="Yokota A."/>
            <person name="Yabe S."/>
        </authorList>
    </citation>
    <scope>NUCLEOTIDE SEQUENCE [LARGE SCALE GENOMIC DNA]</scope>
    <source>
        <strain evidence="3 4">W12</strain>
    </source>
</reference>
<dbReference type="Pfam" id="PF08327">
    <property type="entry name" value="AHSA1"/>
    <property type="match status" value="1"/>
</dbReference>
<organism evidence="3 4">
    <name type="scientific">Dictyobacter vulcani</name>
    <dbReference type="NCBI Taxonomy" id="2607529"/>
    <lineage>
        <taxon>Bacteria</taxon>
        <taxon>Bacillati</taxon>
        <taxon>Chloroflexota</taxon>
        <taxon>Ktedonobacteria</taxon>
        <taxon>Ktedonobacterales</taxon>
        <taxon>Dictyobacteraceae</taxon>
        <taxon>Dictyobacter</taxon>
    </lineage>
</organism>
<comment type="similarity">
    <text evidence="1">Belongs to the AHA1 family.</text>
</comment>
<dbReference type="Gene3D" id="3.30.530.20">
    <property type="match status" value="1"/>
</dbReference>